<dbReference type="AlphaFoldDB" id="A0AAN9S037"/>
<sequence length="100" mass="11022">MSELRTTSGEATGGSELPMVLHDLIQFSWTLSSICYMHSILGPFDDMTLSSGACLSPLPYTFSCNANTKLLLVSIIADGENGATEQNHIRVFFYQSEPEW</sequence>
<gene>
    <name evidence="1" type="ORF">VNO78_26877</name>
</gene>
<evidence type="ECO:0000313" key="2">
    <source>
        <dbReference type="Proteomes" id="UP001386955"/>
    </source>
</evidence>
<dbReference type="Proteomes" id="UP001386955">
    <property type="component" value="Unassembled WGS sequence"/>
</dbReference>
<evidence type="ECO:0000313" key="1">
    <source>
        <dbReference type="EMBL" id="KAK7386552.1"/>
    </source>
</evidence>
<organism evidence="1 2">
    <name type="scientific">Psophocarpus tetragonolobus</name>
    <name type="common">Winged bean</name>
    <name type="synonym">Dolichos tetragonolobus</name>
    <dbReference type="NCBI Taxonomy" id="3891"/>
    <lineage>
        <taxon>Eukaryota</taxon>
        <taxon>Viridiplantae</taxon>
        <taxon>Streptophyta</taxon>
        <taxon>Embryophyta</taxon>
        <taxon>Tracheophyta</taxon>
        <taxon>Spermatophyta</taxon>
        <taxon>Magnoliopsida</taxon>
        <taxon>eudicotyledons</taxon>
        <taxon>Gunneridae</taxon>
        <taxon>Pentapetalae</taxon>
        <taxon>rosids</taxon>
        <taxon>fabids</taxon>
        <taxon>Fabales</taxon>
        <taxon>Fabaceae</taxon>
        <taxon>Papilionoideae</taxon>
        <taxon>50 kb inversion clade</taxon>
        <taxon>NPAAA clade</taxon>
        <taxon>indigoferoid/millettioid clade</taxon>
        <taxon>Phaseoleae</taxon>
        <taxon>Psophocarpus</taxon>
    </lineage>
</organism>
<protein>
    <submittedName>
        <fullName evidence="1">Uncharacterized protein</fullName>
    </submittedName>
</protein>
<reference evidence="1 2" key="1">
    <citation type="submission" date="2024-01" db="EMBL/GenBank/DDBJ databases">
        <title>The genomes of 5 underutilized Papilionoideae crops provide insights into root nodulation and disease resistanc.</title>
        <authorList>
            <person name="Jiang F."/>
        </authorList>
    </citation>
    <scope>NUCLEOTIDE SEQUENCE [LARGE SCALE GENOMIC DNA]</scope>
    <source>
        <strain evidence="1">DUOXIRENSHENG_FW03</strain>
        <tissue evidence="1">Leaves</tissue>
    </source>
</reference>
<proteinExistence type="predicted"/>
<keyword evidence="2" id="KW-1185">Reference proteome</keyword>
<comment type="caution">
    <text evidence="1">The sequence shown here is derived from an EMBL/GenBank/DDBJ whole genome shotgun (WGS) entry which is preliminary data.</text>
</comment>
<accession>A0AAN9S037</accession>
<name>A0AAN9S037_PSOTE</name>
<dbReference type="EMBL" id="JAYMYS010000007">
    <property type="protein sequence ID" value="KAK7386552.1"/>
    <property type="molecule type" value="Genomic_DNA"/>
</dbReference>